<keyword evidence="2" id="KW-0805">Transcription regulation</keyword>
<dbReference type="EMBL" id="JAMYWD010000008">
    <property type="protein sequence ID" value="KAJ4962575.1"/>
    <property type="molecule type" value="Genomic_DNA"/>
</dbReference>
<dbReference type="SMART" id="SM00733">
    <property type="entry name" value="Mterf"/>
    <property type="match status" value="2"/>
</dbReference>
<name>A0A9Q0HDC0_9MAGN</name>
<dbReference type="PANTHER" id="PTHR13068">
    <property type="entry name" value="CGI-12 PROTEIN-RELATED"/>
    <property type="match status" value="1"/>
</dbReference>
<proteinExistence type="inferred from homology"/>
<dbReference type="InterPro" id="IPR003690">
    <property type="entry name" value="MTERF"/>
</dbReference>
<dbReference type="Proteomes" id="UP001141806">
    <property type="component" value="Unassembled WGS sequence"/>
</dbReference>
<keyword evidence="3" id="KW-0809">Transit peptide</keyword>
<dbReference type="Gene3D" id="1.25.70.10">
    <property type="entry name" value="Transcription termination factor 3, mitochondrial"/>
    <property type="match status" value="1"/>
</dbReference>
<evidence type="ECO:0000313" key="5">
    <source>
        <dbReference type="Proteomes" id="UP001141806"/>
    </source>
</evidence>
<keyword evidence="2" id="KW-0804">Transcription</keyword>
<organism evidence="4 5">
    <name type="scientific">Protea cynaroides</name>
    <dbReference type="NCBI Taxonomy" id="273540"/>
    <lineage>
        <taxon>Eukaryota</taxon>
        <taxon>Viridiplantae</taxon>
        <taxon>Streptophyta</taxon>
        <taxon>Embryophyta</taxon>
        <taxon>Tracheophyta</taxon>
        <taxon>Spermatophyta</taxon>
        <taxon>Magnoliopsida</taxon>
        <taxon>Proteales</taxon>
        <taxon>Proteaceae</taxon>
        <taxon>Protea</taxon>
    </lineage>
</organism>
<dbReference type="Pfam" id="PF02536">
    <property type="entry name" value="mTERF"/>
    <property type="match status" value="1"/>
</dbReference>
<sequence length="135" mass="15165">MEISSSQNGSIVGFFRERGFDDNTIHEMFKRCKRLEGVERVRASENWAYLESIGIQERKLPSVVSKCPRILTLDLNEKLVPMVQCLATLGTKQSEVTSAITKFPHLLCHSVEEKLCPLLAFFQALGVPEKQVALG</sequence>
<comment type="caution">
    <text evidence="4">The sequence shown here is derived from an EMBL/GenBank/DDBJ whole genome shotgun (WGS) entry which is preliminary data.</text>
</comment>
<evidence type="ECO:0000256" key="3">
    <source>
        <dbReference type="ARBA" id="ARBA00022946"/>
    </source>
</evidence>
<reference evidence="4" key="1">
    <citation type="journal article" date="2023" name="Plant J.">
        <title>The genome of the king protea, Protea cynaroides.</title>
        <authorList>
            <person name="Chang J."/>
            <person name="Duong T.A."/>
            <person name="Schoeman C."/>
            <person name="Ma X."/>
            <person name="Roodt D."/>
            <person name="Barker N."/>
            <person name="Li Z."/>
            <person name="Van de Peer Y."/>
            <person name="Mizrachi E."/>
        </authorList>
    </citation>
    <scope>NUCLEOTIDE SEQUENCE</scope>
    <source>
        <tissue evidence="4">Young leaves</tissue>
    </source>
</reference>
<accession>A0A9Q0HDC0</accession>
<comment type="similarity">
    <text evidence="1">Belongs to the mTERF family.</text>
</comment>
<dbReference type="InterPro" id="IPR038538">
    <property type="entry name" value="MTERF_sf"/>
</dbReference>
<evidence type="ECO:0000256" key="2">
    <source>
        <dbReference type="ARBA" id="ARBA00022472"/>
    </source>
</evidence>
<protein>
    <submittedName>
        <fullName evidence="4">Uncharacterized protein</fullName>
    </submittedName>
</protein>
<keyword evidence="5" id="KW-1185">Reference proteome</keyword>
<dbReference type="AlphaFoldDB" id="A0A9Q0HDC0"/>
<gene>
    <name evidence="4" type="ORF">NE237_022514</name>
</gene>
<dbReference type="GO" id="GO:0006353">
    <property type="term" value="P:DNA-templated transcription termination"/>
    <property type="evidence" value="ECO:0007669"/>
    <property type="project" value="UniProtKB-KW"/>
</dbReference>
<dbReference type="PANTHER" id="PTHR13068:SF5">
    <property type="entry name" value="TRANSCRIPTION TERMINATION FACTOR MTERF6, CHLOROPLASTIC_MITOCHONDRIAL"/>
    <property type="match status" value="1"/>
</dbReference>
<evidence type="ECO:0000313" key="4">
    <source>
        <dbReference type="EMBL" id="KAJ4962575.1"/>
    </source>
</evidence>
<evidence type="ECO:0000256" key="1">
    <source>
        <dbReference type="ARBA" id="ARBA00007692"/>
    </source>
</evidence>
<dbReference type="OrthoDB" id="637682at2759"/>
<dbReference type="GO" id="GO:0003676">
    <property type="term" value="F:nucleic acid binding"/>
    <property type="evidence" value="ECO:0007669"/>
    <property type="project" value="InterPro"/>
</dbReference>
<keyword evidence="2" id="KW-0806">Transcription termination</keyword>